<evidence type="ECO:0000313" key="1">
    <source>
        <dbReference type="Proteomes" id="UP000887576"/>
    </source>
</evidence>
<dbReference type="WBParaSite" id="JU765_v2.g3724.t1">
    <property type="protein sequence ID" value="JU765_v2.g3724.t1"/>
    <property type="gene ID" value="JU765_v2.g3724"/>
</dbReference>
<dbReference type="Proteomes" id="UP000887576">
    <property type="component" value="Unplaced"/>
</dbReference>
<evidence type="ECO:0000313" key="2">
    <source>
        <dbReference type="WBParaSite" id="JU765_v2.g3724.t1"/>
    </source>
</evidence>
<organism evidence="1 2">
    <name type="scientific">Panagrolaimus sp. JU765</name>
    <dbReference type="NCBI Taxonomy" id="591449"/>
    <lineage>
        <taxon>Eukaryota</taxon>
        <taxon>Metazoa</taxon>
        <taxon>Ecdysozoa</taxon>
        <taxon>Nematoda</taxon>
        <taxon>Chromadorea</taxon>
        <taxon>Rhabditida</taxon>
        <taxon>Tylenchina</taxon>
        <taxon>Panagrolaimomorpha</taxon>
        <taxon>Panagrolaimoidea</taxon>
        <taxon>Panagrolaimidae</taxon>
        <taxon>Panagrolaimus</taxon>
    </lineage>
</organism>
<protein>
    <submittedName>
        <fullName evidence="2">Gfo/Idh/MocA-like oxidoreductase N-terminal domain-containing protein</fullName>
    </submittedName>
</protein>
<accession>A0AC34R5Z6</accession>
<name>A0AC34R5Z6_9BILA</name>
<proteinExistence type="predicted"/>
<sequence length="168" mass="18731">MSSEELRWGIIGCGLISHDFVLSMKNCKTKNKIVAVAARNLEKAENFKTQTNLENSVVVYGSYDELLADKNVDIVYIGVVNHEHVPIGIKALEVGKPLLAEKPIGPNVKEAKKLFEKAKEKNLFLMEATWSRFSPVYQEIRKIIDEKTLGNVVGVNATFCLPWLVSGV</sequence>
<reference evidence="2" key="1">
    <citation type="submission" date="2022-11" db="UniProtKB">
        <authorList>
            <consortium name="WormBaseParasite"/>
        </authorList>
    </citation>
    <scope>IDENTIFICATION</scope>
</reference>